<evidence type="ECO:0000313" key="1">
    <source>
        <dbReference type="EMBL" id="EFA22813.1"/>
    </source>
</evidence>
<dbReference type="EMBL" id="ABXB03000003">
    <property type="protein sequence ID" value="EFA22813.1"/>
    <property type="molecule type" value="Genomic_DNA"/>
</dbReference>
<reference evidence="1 2" key="1">
    <citation type="submission" date="2009-11" db="EMBL/GenBank/DDBJ databases">
        <authorList>
            <person name="Weinstock G."/>
            <person name="Sodergren E."/>
            <person name="Clifton S."/>
            <person name="Fulton L."/>
            <person name="Fulton B."/>
            <person name="Courtney L."/>
            <person name="Fronick C."/>
            <person name="Harrison M."/>
            <person name="Strong C."/>
            <person name="Farmer C."/>
            <person name="Delahaunty K."/>
            <person name="Markovic C."/>
            <person name="Hall O."/>
            <person name="Minx P."/>
            <person name="Tomlinson C."/>
            <person name="Mitreva M."/>
            <person name="Nelson J."/>
            <person name="Hou S."/>
            <person name="Wollam A."/>
            <person name="Pepin K.H."/>
            <person name="Johnson M."/>
            <person name="Bhonagiri V."/>
            <person name="Nash W.E."/>
            <person name="Warren W."/>
            <person name="Chinwalla A."/>
            <person name="Mardis E.R."/>
            <person name="Wilson R.K."/>
        </authorList>
    </citation>
    <scope>NUCLEOTIDE SEQUENCE [LARGE SCALE GENOMIC DNA]</scope>
    <source>
        <strain evidence="1 2">DSM 20093</strain>
    </source>
</reference>
<dbReference type="AlphaFoldDB" id="D1NVG2"/>
<organism evidence="1 2">
    <name type="scientific">Bifidobacterium gallicum DSM 20093 = LMG 11596</name>
    <dbReference type="NCBI Taxonomy" id="561180"/>
    <lineage>
        <taxon>Bacteria</taxon>
        <taxon>Bacillati</taxon>
        <taxon>Actinomycetota</taxon>
        <taxon>Actinomycetes</taxon>
        <taxon>Bifidobacteriales</taxon>
        <taxon>Bifidobacteriaceae</taxon>
        <taxon>Bifidobacterium</taxon>
    </lineage>
</organism>
<protein>
    <submittedName>
        <fullName evidence="1">Uncharacterized protein</fullName>
    </submittedName>
</protein>
<sequence length="60" mass="6462">MISAYATIAHKPPSCSRCERRRGCVLPLANEGTAAIHSSSRIVKHFAADAPQGMMDAIHE</sequence>
<evidence type="ECO:0000313" key="2">
    <source>
        <dbReference type="Proteomes" id="UP000003656"/>
    </source>
</evidence>
<accession>D1NVG2</accession>
<gene>
    <name evidence="1" type="ORF">BIFGAL_03848</name>
</gene>
<comment type="caution">
    <text evidence="1">The sequence shown here is derived from an EMBL/GenBank/DDBJ whole genome shotgun (WGS) entry which is preliminary data.</text>
</comment>
<dbReference type="STRING" id="561180.BIFGAL_03848"/>
<proteinExistence type="predicted"/>
<dbReference type="Proteomes" id="UP000003656">
    <property type="component" value="Unassembled WGS sequence"/>
</dbReference>
<name>D1NVG2_9BIFI</name>